<protein>
    <recommendedName>
        <fullName evidence="3">Zn(2)-C6 fungal-type domain-containing protein</fullName>
    </recommendedName>
</protein>
<feature type="domain" description="Zn(2)-C6 fungal-type" evidence="3">
    <location>
        <begin position="13"/>
        <end position="43"/>
    </location>
</feature>
<keyword evidence="1" id="KW-0539">Nucleus</keyword>
<dbReference type="SUPFAM" id="SSF57701">
    <property type="entry name" value="Zn2/Cys6 DNA-binding domain"/>
    <property type="match status" value="1"/>
</dbReference>
<evidence type="ECO:0000259" key="3">
    <source>
        <dbReference type="PROSITE" id="PS50048"/>
    </source>
</evidence>
<evidence type="ECO:0000256" key="1">
    <source>
        <dbReference type="ARBA" id="ARBA00023242"/>
    </source>
</evidence>
<dbReference type="Pfam" id="PF00172">
    <property type="entry name" value="Zn_clus"/>
    <property type="match status" value="1"/>
</dbReference>
<feature type="compositionally biased region" description="Polar residues" evidence="2">
    <location>
        <begin position="74"/>
        <end position="83"/>
    </location>
</feature>
<sequence length="439" mass="49570">MPCRRPHRKSRLGCKVCKSRRTKCDEVRPTCSNCKKHGVVCDFELSRWSSQGTTLPPMKIPLLQKMSQDKAPTKQHSQSSWSAPTAPHAESLSSPAGPVTVSPVLSSESSHPVLQTMNTPPDRLLELRLLHHYITMTTPSLQARQMGDLYLSASGGNIFANWMIRLALETPSIMDAVLGFSAFHLHYINRADKQASYASLRFMTRAISKHAEHLRSGITPENAEICFAASTLIAFHSSTSLGLIRDEEGNRVPVLPLHWFSYWQGIRAVLDEGMKYIQNEDIKNVLLAEGNHTKTLLNSTNIPISHAYSFLVADLDRETTNEETQFAYDSAVAWLAKAHSSLVMRNVFKFTAVVTRRFIQLLGQKDPRALCVCAYFFVLMKKLVTIWWLDGVAVHEFWGLMSFIPEQWKPLMEWGVREIENSAPRPQIAKLESNWLLVP</sequence>
<dbReference type="PROSITE" id="PS00463">
    <property type="entry name" value="ZN2_CY6_FUNGAL_1"/>
    <property type="match status" value="1"/>
</dbReference>
<dbReference type="PROSITE" id="PS50048">
    <property type="entry name" value="ZN2_CY6_FUNGAL_2"/>
    <property type="match status" value="1"/>
</dbReference>
<accession>A0A2J6R9N5</accession>
<dbReference type="InterPro" id="IPR036864">
    <property type="entry name" value="Zn2-C6_fun-type_DNA-bd_sf"/>
</dbReference>
<dbReference type="InterPro" id="IPR052400">
    <property type="entry name" value="Zn2-C6_fungal_TF"/>
</dbReference>
<proteinExistence type="predicted"/>
<dbReference type="PANTHER" id="PTHR47657">
    <property type="entry name" value="STEROL REGULATORY ELEMENT-BINDING PROTEIN ECM22"/>
    <property type="match status" value="1"/>
</dbReference>
<evidence type="ECO:0000313" key="5">
    <source>
        <dbReference type="Proteomes" id="UP000235786"/>
    </source>
</evidence>
<evidence type="ECO:0000313" key="4">
    <source>
        <dbReference type="EMBL" id="PMD35231.1"/>
    </source>
</evidence>
<dbReference type="STRING" id="1149755.A0A2J6R9N5"/>
<dbReference type="InterPro" id="IPR021858">
    <property type="entry name" value="Fun_TF"/>
</dbReference>
<reference evidence="4 5" key="1">
    <citation type="submission" date="2016-04" db="EMBL/GenBank/DDBJ databases">
        <title>A degradative enzymes factory behind the ericoid mycorrhizal symbiosis.</title>
        <authorList>
            <consortium name="DOE Joint Genome Institute"/>
            <person name="Martino E."/>
            <person name="Morin E."/>
            <person name="Grelet G."/>
            <person name="Kuo A."/>
            <person name="Kohler A."/>
            <person name="Daghino S."/>
            <person name="Barry K."/>
            <person name="Choi C."/>
            <person name="Cichocki N."/>
            <person name="Clum A."/>
            <person name="Copeland A."/>
            <person name="Hainaut M."/>
            <person name="Haridas S."/>
            <person name="Labutti K."/>
            <person name="Lindquist E."/>
            <person name="Lipzen A."/>
            <person name="Khouja H.-R."/>
            <person name="Murat C."/>
            <person name="Ohm R."/>
            <person name="Olson A."/>
            <person name="Spatafora J."/>
            <person name="Veneault-Fourrey C."/>
            <person name="Henrissat B."/>
            <person name="Grigoriev I."/>
            <person name="Martin F."/>
            <person name="Perotto S."/>
        </authorList>
    </citation>
    <scope>NUCLEOTIDE SEQUENCE [LARGE SCALE GENOMIC DNA]</scope>
    <source>
        <strain evidence="4 5">F</strain>
    </source>
</reference>
<dbReference type="Proteomes" id="UP000235786">
    <property type="component" value="Unassembled WGS sequence"/>
</dbReference>
<feature type="region of interest" description="Disordered" evidence="2">
    <location>
        <begin position="67"/>
        <end position="116"/>
    </location>
</feature>
<dbReference type="Pfam" id="PF11951">
    <property type="entry name" value="Fungal_trans_2"/>
    <property type="match status" value="1"/>
</dbReference>
<dbReference type="AlphaFoldDB" id="A0A2J6R9N5"/>
<dbReference type="EMBL" id="KZ613952">
    <property type="protein sequence ID" value="PMD35231.1"/>
    <property type="molecule type" value="Genomic_DNA"/>
</dbReference>
<dbReference type="SMART" id="SM00066">
    <property type="entry name" value="GAL4"/>
    <property type="match status" value="1"/>
</dbReference>
<dbReference type="GO" id="GO:0008270">
    <property type="term" value="F:zinc ion binding"/>
    <property type="evidence" value="ECO:0007669"/>
    <property type="project" value="InterPro"/>
</dbReference>
<dbReference type="OrthoDB" id="416217at2759"/>
<dbReference type="InterPro" id="IPR001138">
    <property type="entry name" value="Zn2Cys6_DnaBD"/>
</dbReference>
<feature type="compositionally biased region" description="Polar residues" evidence="2">
    <location>
        <begin position="103"/>
        <end position="116"/>
    </location>
</feature>
<dbReference type="GO" id="GO:0000981">
    <property type="term" value="F:DNA-binding transcription factor activity, RNA polymerase II-specific"/>
    <property type="evidence" value="ECO:0007669"/>
    <property type="project" value="InterPro"/>
</dbReference>
<dbReference type="CDD" id="cd00067">
    <property type="entry name" value="GAL4"/>
    <property type="match status" value="1"/>
</dbReference>
<gene>
    <name evidence="4" type="ORF">L207DRAFT_109204</name>
</gene>
<name>A0A2J6R9N5_HYAVF</name>
<evidence type="ECO:0000256" key="2">
    <source>
        <dbReference type="SAM" id="MobiDB-lite"/>
    </source>
</evidence>
<keyword evidence="5" id="KW-1185">Reference proteome</keyword>
<organism evidence="4 5">
    <name type="scientific">Hyaloscypha variabilis (strain UAMH 11265 / GT02V1 / F)</name>
    <name type="common">Meliniomyces variabilis</name>
    <dbReference type="NCBI Taxonomy" id="1149755"/>
    <lineage>
        <taxon>Eukaryota</taxon>
        <taxon>Fungi</taxon>
        <taxon>Dikarya</taxon>
        <taxon>Ascomycota</taxon>
        <taxon>Pezizomycotina</taxon>
        <taxon>Leotiomycetes</taxon>
        <taxon>Helotiales</taxon>
        <taxon>Hyaloscyphaceae</taxon>
        <taxon>Hyaloscypha</taxon>
        <taxon>Hyaloscypha variabilis</taxon>
    </lineage>
</organism>
<dbReference type="Gene3D" id="4.10.240.10">
    <property type="entry name" value="Zn(2)-C6 fungal-type DNA-binding domain"/>
    <property type="match status" value="1"/>
</dbReference>
<dbReference type="PANTHER" id="PTHR47657:SF14">
    <property type="entry name" value="ZN(2)-C6 FUNGAL-TYPE DOMAIN-CONTAINING PROTEIN"/>
    <property type="match status" value="1"/>
</dbReference>